<name>A0A383AF22_9ZZZZ</name>
<gene>
    <name evidence="3" type="ORF">METZ01_LOCUS459054</name>
</gene>
<keyword evidence="2" id="KW-0812">Transmembrane</keyword>
<proteinExistence type="predicted"/>
<evidence type="ECO:0000256" key="1">
    <source>
        <dbReference type="SAM" id="Coils"/>
    </source>
</evidence>
<reference evidence="3" key="1">
    <citation type="submission" date="2018-05" db="EMBL/GenBank/DDBJ databases">
        <authorList>
            <person name="Lanie J.A."/>
            <person name="Ng W.-L."/>
            <person name="Kazmierczak K.M."/>
            <person name="Andrzejewski T.M."/>
            <person name="Davidsen T.M."/>
            <person name="Wayne K.J."/>
            <person name="Tettelin H."/>
            <person name="Glass J.I."/>
            <person name="Rusch D."/>
            <person name="Podicherti R."/>
            <person name="Tsui H.-C.T."/>
            <person name="Winkler M.E."/>
        </authorList>
    </citation>
    <scope>NUCLEOTIDE SEQUENCE</scope>
</reference>
<dbReference type="EMBL" id="UINC01191512">
    <property type="protein sequence ID" value="SVE06200.1"/>
    <property type="molecule type" value="Genomic_DNA"/>
</dbReference>
<sequence>MEVGLQYQLLIVILLVCFLTYFITRNYFNFLVKMQNRYIDNLRKEFDTLEKTHEDLHKDFSITIGDLSTTIERLEIQVHQIQDQNNLTMKEVRKND</sequence>
<keyword evidence="2" id="KW-0472">Membrane</keyword>
<keyword evidence="2" id="KW-1133">Transmembrane helix</keyword>
<protein>
    <submittedName>
        <fullName evidence="3">Uncharacterized protein</fullName>
    </submittedName>
</protein>
<dbReference type="AlphaFoldDB" id="A0A383AF22"/>
<evidence type="ECO:0000313" key="3">
    <source>
        <dbReference type="EMBL" id="SVE06200.1"/>
    </source>
</evidence>
<evidence type="ECO:0000256" key="2">
    <source>
        <dbReference type="SAM" id="Phobius"/>
    </source>
</evidence>
<feature type="coiled-coil region" evidence="1">
    <location>
        <begin position="32"/>
        <end position="91"/>
    </location>
</feature>
<feature type="transmembrane region" description="Helical" evidence="2">
    <location>
        <begin position="6"/>
        <end position="24"/>
    </location>
</feature>
<accession>A0A383AF22</accession>
<keyword evidence="1" id="KW-0175">Coiled coil</keyword>
<organism evidence="3">
    <name type="scientific">marine metagenome</name>
    <dbReference type="NCBI Taxonomy" id="408172"/>
    <lineage>
        <taxon>unclassified sequences</taxon>
        <taxon>metagenomes</taxon>
        <taxon>ecological metagenomes</taxon>
    </lineage>
</organism>